<keyword evidence="1" id="KW-0378">Hydrolase</keyword>
<evidence type="ECO:0000256" key="1">
    <source>
        <dbReference type="ARBA" id="ARBA00022801"/>
    </source>
</evidence>
<dbReference type="PROSITE" id="PS51910">
    <property type="entry name" value="GH18_2"/>
    <property type="match status" value="1"/>
</dbReference>
<dbReference type="Gene3D" id="3.10.350.10">
    <property type="entry name" value="LysM domain"/>
    <property type="match status" value="2"/>
</dbReference>
<dbReference type="Pfam" id="PF01476">
    <property type="entry name" value="LysM"/>
    <property type="match status" value="2"/>
</dbReference>
<dbReference type="GO" id="GO:0005975">
    <property type="term" value="P:carbohydrate metabolic process"/>
    <property type="evidence" value="ECO:0007669"/>
    <property type="project" value="InterPro"/>
</dbReference>
<accession>A0A8J3EXB5</accession>
<proteinExistence type="predicted"/>
<dbReference type="SUPFAM" id="SSF51445">
    <property type="entry name" value="(Trans)glycosidases"/>
    <property type="match status" value="1"/>
</dbReference>
<name>A0A8J3EXB5_9BACI</name>
<feature type="domain" description="LysM" evidence="3">
    <location>
        <begin position="73"/>
        <end position="116"/>
    </location>
</feature>
<feature type="domain" description="GH18" evidence="4">
    <location>
        <begin position="124"/>
        <end position="438"/>
    </location>
</feature>
<dbReference type="InterPro" id="IPR041704">
    <property type="entry name" value="CFLE_GH18"/>
</dbReference>
<dbReference type="SMART" id="SM00636">
    <property type="entry name" value="Glyco_18"/>
    <property type="match status" value="1"/>
</dbReference>
<feature type="domain" description="LysM" evidence="3">
    <location>
        <begin position="26"/>
        <end position="70"/>
    </location>
</feature>
<evidence type="ECO:0000259" key="3">
    <source>
        <dbReference type="PROSITE" id="PS51782"/>
    </source>
</evidence>
<dbReference type="GO" id="GO:0016798">
    <property type="term" value="F:hydrolase activity, acting on glycosyl bonds"/>
    <property type="evidence" value="ECO:0007669"/>
    <property type="project" value="UniProtKB-KW"/>
</dbReference>
<reference evidence="6" key="1">
    <citation type="journal article" date="2019" name="Int. J. Syst. Evol. Microbiol.">
        <title>The Global Catalogue of Microorganisms (GCM) 10K type strain sequencing project: providing services to taxonomists for standard genome sequencing and annotation.</title>
        <authorList>
            <consortium name="The Broad Institute Genomics Platform"/>
            <consortium name="The Broad Institute Genome Sequencing Center for Infectious Disease"/>
            <person name="Wu L."/>
            <person name="Ma J."/>
        </authorList>
    </citation>
    <scope>NUCLEOTIDE SEQUENCE [LARGE SCALE GENOMIC DNA]</scope>
    <source>
        <strain evidence="6">CGMCC 1.14993</strain>
    </source>
</reference>
<dbReference type="SUPFAM" id="SSF54106">
    <property type="entry name" value="LysM domain"/>
    <property type="match status" value="2"/>
</dbReference>
<comment type="caution">
    <text evidence="5">The sequence shown here is derived from an EMBL/GenBank/DDBJ whole genome shotgun (WGS) entry which is preliminary data.</text>
</comment>
<dbReference type="Gene3D" id="3.20.20.80">
    <property type="entry name" value="Glycosidases"/>
    <property type="match status" value="1"/>
</dbReference>
<dbReference type="AlphaFoldDB" id="A0A8J3EXB5"/>
<dbReference type="CDD" id="cd02874">
    <property type="entry name" value="GH18_CFLE_spore_hydrolase"/>
    <property type="match status" value="1"/>
</dbReference>
<evidence type="ECO:0000313" key="6">
    <source>
        <dbReference type="Proteomes" id="UP000626244"/>
    </source>
</evidence>
<dbReference type="Pfam" id="PF00704">
    <property type="entry name" value="Glyco_hydro_18"/>
    <property type="match status" value="1"/>
</dbReference>
<dbReference type="CDD" id="cd00118">
    <property type="entry name" value="LysM"/>
    <property type="match status" value="2"/>
</dbReference>
<evidence type="ECO:0000259" key="4">
    <source>
        <dbReference type="PROSITE" id="PS51910"/>
    </source>
</evidence>
<dbReference type="PANTHER" id="PTHR46066">
    <property type="entry name" value="CHITINASE DOMAIN-CONTAINING PROTEIN 1 FAMILY MEMBER"/>
    <property type="match status" value="1"/>
</dbReference>
<dbReference type="GO" id="GO:0008061">
    <property type="term" value="F:chitin binding"/>
    <property type="evidence" value="ECO:0007669"/>
    <property type="project" value="InterPro"/>
</dbReference>
<keyword evidence="6" id="KW-1185">Reference proteome</keyword>
<dbReference type="InterPro" id="IPR036779">
    <property type="entry name" value="LysM_dom_sf"/>
</dbReference>
<dbReference type="EMBL" id="BMHB01000001">
    <property type="protein sequence ID" value="GGI12679.1"/>
    <property type="molecule type" value="Genomic_DNA"/>
</dbReference>
<sequence>MKHKCILFFTMLFVFFIPLFSAQALVIYEVKQGDSLNKISKQYKGNSKDISKLNGLKRDDKLVIGQALLLPGTTYYVKSGETLWDIAYRHSLSTSKLKDRNKMTNDTLIPGQKLIIPSSPKKTIWTGTYFVPKDKHYNNWILEHSKNAVTGIFVFEYHPTTNANLIQVNEKESNKLAWKKGIIPYATLTNLSYKGFDPNLIHKLISNITLRKKFINNIYALLDRNDYKGVSIDFEMVKPTDRNYLNLFIKELSTKLHRSKMEVLIAMPPKEGDRIPDYYNGYDYKTIGKYVDKMFLMTYNWHWPSGPPGPIAPLDKINTTLQYAVSVVPRSKLLLGIPQYAYDWPITGENRKGSAYSTQNAIEMYKKYESQVYFDQNASSPAFRYIDKNGIQHEVWFEDPRSLLSKFRLAKKYGLAGMGCWHLGISILQTEKLLLTEFRIK</sequence>
<evidence type="ECO:0000313" key="5">
    <source>
        <dbReference type="EMBL" id="GGI12679.1"/>
    </source>
</evidence>
<dbReference type="InterPro" id="IPR011583">
    <property type="entry name" value="Chitinase_II/V-like_cat"/>
</dbReference>
<dbReference type="InterPro" id="IPR001223">
    <property type="entry name" value="Glyco_hydro18_cat"/>
</dbReference>
<dbReference type="InterPro" id="IPR018392">
    <property type="entry name" value="LysM"/>
</dbReference>
<dbReference type="InterPro" id="IPR029070">
    <property type="entry name" value="Chitinase_insertion_sf"/>
</dbReference>
<gene>
    <name evidence="5" type="primary">ydhD</name>
    <name evidence="5" type="ORF">GCM10007380_14120</name>
</gene>
<dbReference type="PROSITE" id="PS51782">
    <property type="entry name" value="LYSM"/>
    <property type="match status" value="2"/>
</dbReference>
<protein>
    <submittedName>
        <fullName evidence="5">Putative sporulation-specific glycosylase YdhD</fullName>
    </submittedName>
</protein>
<organism evidence="5 6">
    <name type="scientific">Gottfriedia solisilvae</name>
    <dbReference type="NCBI Taxonomy" id="1516104"/>
    <lineage>
        <taxon>Bacteria</taxon>
        <taxon>Bacillati</taxon>
        <taxon>Bacillota</taxon>
        <taxon>Bacilli</taxon>
        <taxon>Bacillales</taxon>
        <taxon>Bacillaceae</taxon>
        <taxon>Gottfriedia</taxon>
    </lineage>
</organism>
<dbReference type="PANTHER" id="PTHR46066:SF2">
    <property type="entry name" value="CHITINASE DOMAIN-CONTAINING PROTEIN 1"/>
    <property type="match status" value="1"/>
</dbReference>
<dbReference type="InterPro" id="IPR017853">
    <property type="entry name" value="GH"/>
</dbReference>
<evidence type="ECO:0000256" key="2">
    <source>
        <dbReference type="ARBA" id="ARBA00023295"/>
    </source>
</evidence>
<dbReference type="Gene3D" id="3.10.50.10">
    <property type="match status" value="1"/>
</dbReference>
<dbReference type="RefSeq" id="WP_235821329.1">
    <property type="nucleotide sequence ID" value="NZ_BMHB01000001.1"/>
</dbReference>
<dbReference type="Proteomes" id="UP000626244">
    <property type="component" value="Unassembled WGS sequence"/>
</dbReference>
<dbReference type="SMART" id="SM00257">
    <property type="entry name" value="LysM"/>
    <property type="match status" value="2"/>
</dbReference>
<keyword evidence="2" id="KW-0326">Glycosidase</keyword>